<gene>
    <name evidence="2" type="ORF">CTHT_0017080</name>
</gene>
<evidence type="ECO:0000313" key="2">
    <source>
        <dbReference type="EMBL" id="EGS22191.1"/>
    </source>
</evidence>
<dbReference type="AlphaFoldDB" id="G0S2F8"/>
<keyword evidence="3" id="KW-1185">Reference proteome</keyword>
<dbReference type="KEGG" id="cthr:CTHT_0017080"/>
<name>G0S2F8_CHATD</name>
<sequence length="273" mass="27631">MTSGQPVDQSIKQQIAEQKRMWTQIIADQNQRVEYFVRTLGNKHEASVRVIEREKTLGTCMGAAPWPLETIYATRSPNGKVFVDGKLVGTIPDPIPGFISTSSGGRDATPGSGSYGGGSYDYTPGIQSGQLSNIGASYLKTGMGGEYGGAGTPGGYSNSQRGSSNNQGGRGGRLVPDKAVVPAATNKVTATKATKKPGASNDLAAGLANLKLAPSHSPGSAKAKPLSPVANGASGSAALAKKIPPEASKGAASGSAKVSAAGSSASSSKKIRP</sequence>
<evidence type="ECO:0000256" key="1">
    <source>
        <dbReference type="SAM" id="MobiDB-lite"/>
    </source>
</evidence>
<feature type="compositionally biased region" description="Low complexity" evidence="1">
    <location>
        <begin position="155"/>
        <end position="167"/>
    </location>
</feature>
<reference evidence="2 3" key="1">
    <citation type="journal article" date="2011" name="Cell">
        <title>Insight into structure and assembly of the nuclear pore complex by utilizing the genome of a eukaryotic thermophile.</title>
        <authorList>
            <person name="Amlacher S."/>
            <person name="Sarges P."/>
            <person name="Flemming D."/>
            <person name="van Noort V."/>
            <person name="Kunze R."/>
            <person name="Devos D.P."/>
            <person name="Arumugam M."/>
            <person name="Bork P."/>
            <person name="Hurt E."/>
        </authorList>
    </citation>
    <scope>NUCLEOTIDE SEQUENCE [LARGE SCALE GENOMIC DNA]</scope>
    <source>
        <strain evidence="3">DSM 1495 / CBS 144.50 / IMI 039719</strain>
    </source>
</reference>
<feature type="region of interest" description="Disordered" evidence="1">
    <location>
        <begin position="212"/>
        <end position="273"/>
    </location>
</feature>
<dbReference type="Proteomes" id="UP000008066">
    <property type="component" value="Unassembled WGS sequence"/>
</dbReference>
<dbReference type="EMBL" id="GL988040">
    <property type="protein sequence ID" value="EGS22191.1"/>
    <property type="molecule type" value="Genomic_DNA"/>
</dbReference>
<accession>G0S2F8</accession>
<dbReference type="RefSeq" id="XP_006692210.1">
    <property type="nucleotide sequence ID" value="XM_006692147.1"/>
</dbReference>
<evidence type="ECO:0000313" key="3">
    <source>
        <dbReference type="Proteomes" id="UP000008066"/>
    </source>
</evidence>
<feature type="compositionally biased region" description="Low complexity" evidence="1">
    <location>
        <begin position="178"/>
        <end position="192"/>
    </location>
</feature>
<proteinExistence type="predicted"/>
<feature type="compositionally biased region" description="Low complexity" evidence="1">
    <location>
        <begin position="247"/>
        <end position="273"/>
    </location>
</feature>
<dbReference type="GeneID" id="18255746"/>
<dbReference type="HOGENOM" id="CLU_1019423_0_0_1"/>
<protein>
    <submittedName>
        <fullName evidence="2">Uncharacterized protein</fullName>
    </submittedName>
</protein>
<organism evidence="3">
    <name type="scientific">Chaetomium thermophilum (strain DSM 1495 / CBS 144.50 / IMI 039719)</name>
    <name type="common">Thermochaetoides thermophila</name>
    <dbReference type="NCBI Taxonomy" id="759272"/>
    <lineage>
        <taxon>Eukaryota</taxon>
        <taxon>Fungi</taxon>
        <taxon>Dikarya</taxon>
        <taxon>Ascomycota</taxon>
        <taxon>Pezizomycotina</taxon>
        <taxon>Sordariomycetes</taxon>
        <taxon>Sordariomycetidae</taxon>
        <taxon>Sordariales</taxon>
        <taxon>Chaetomiaceae</taxon>
        <taxon>Thermochaetoides</taxon>
    </lineage>
</organism>
<feature type="region of interest" description="Disordered" evidence="1">
    <location>
        <begin position="150"/>
        <end position="200"/>
    </location>
</feature>